<protein>
    <submittedName>
        <fullName evidence="5">Tetratricopeptide repeat-containing protein</fullName>
    </submittedName>
</protein>
<dbReference type="Proteomes" id="UP000199695">
    <property type="component" value="Unassembled WGS sequence"/>
</dbReference>
<dbReference type="STRING" id="1173111.SAMN05444955_10511"/>
<keyword evidence="6" id="KW-1185">Reference proteome</keyword>
<organism evidence="5 6">
    <name type="scientific">Lihuaxuella thermophila</name>
    <dbReference type="NCBI Taxonomy" id="1173111"/>
    <lineage>
        <taxon>Bacteria</taxon>
        <taxon>Bacillati</taxon>
        <taxon>Bacillota</taxon>
        <taxon>Bacilli</taxon>
        <taxon>Bacillales</taxon>
        <taxon>Thermoactinomycetaceae</taxon>
        <taxon>Lihuaxuella</taxon>
    </lineage>
</organism>
<dbReference type="Pfam" id="PF07719">
    <property type="entry name" value="TPR_2"/>
    <property type="match status" value="1"/>
</dbReference>
<dbReference type="PANTHER" id="PTHR12558">
    <property type="entry name" value="CELL DIVISION CYCLE 16,23,27"/>
    <property type="match status" value="1"/>
</dbReference>
<dbReference type="InterPro" id="IPR013105">
    <property type="entry name" value="TPR_2"/>
</dbReference>
<evidence type="ECO:0000256" key="2">
    <source>
        <dbReference type="ARBA" id="ARBA00022803"/>
    </source>
</evidence>
<accession>A0A1H8D6H0</accession>
<evidence type="ECO:0000256" key="3">
    <source>
        <dbReference type="PROSITE-ProRule" id="PRU00339"/>
    </source>
</evidence>
<reference evidence="5 6" key="1">
    <citation type="submission" date="2016-10" db="EMBL/GenBank/DDBJ databases">
        <authorList>
            <person name="de Groot N.N."/>
        </authorList>
    </citation>
    <scope>NUCLEOTIDE SEQUENCE [LARGE SCALE GENOMIC DNA]</scope>
    <source>
        <strain evidence="5 6">DSM 46701</strain>
    </source>
</reference>
<dbReference type="SMART" id="SM00530">
    <property type="entry name" value="HTH_XRE"/>
    <property type="match status" value="1"/>
</dbReference>
<proteinExistence type="predicted"/>
<evidence type="ECO:0000313" key="5">
    <source>
        <dbReference type="EMBL" id="SEN02819.1"/>
    </source>
</evidence>
<name>A0A1H8D6H0_9BACL</name>
<dbReference type="GO" id="GO:0003677">
    <property type="term" value="F:DNA binding"/>
    <property type="evidence" value="ECO:0007669"/>
    <property type="project" value="InterPro"/>
</dbReference>
<evidence type="ECO:0000259" key="4">
    <source>
        <dbReference type="PROSITE" id="PS50943"/>
    </source>
</evidence>
<keyword evidence="2 3" id="KW-0802">TPR repeat</keyword>
<dbReference type="InterPro" id="IPR001387">
    <property type="entry name" value="Cro/C1-type_HTH"/>
</dbReference>
<keyword evidence="1" id="KW-0677">Repeat</keyword>
<dbReference type="OrthoDB" id="9814553at2"/>
<dbReference type="SUPFAM" id="SSF47413">
    <property type="entry name" value="lambda repressor-like DNA-binding domains"/>
    <property type="match status" value="1"/>
</dbReference>
<dbReference type="Gene3D" id="1.25.40.10">
    <property type="entry name" value="Tetratricopeptide repeat domain"/>
    <property type="match status" value="3"/>
</dbReference>
<feature type="repeat" description="TPR" evidence="3">
    <location>
        <begin position="362"/>
        <end position="395"/>
    </location>
</feature>
<dbReference type="AlphaFoldDB" id="A0A1H8D6H0"/>
<evidence type="ECO:0000256" key="1">
    <source>
        <dbReference type="ARBA" id="ARBA00022737"/>
    </source>
</evidence>
<dbReference type="Pfam" id="PF01381">
    <property type="entry name" value="HTH_3"/>
    <property type="match status" value="1"/>
</dbReference>
<dbReference type="InterPro" id="IPR011990">
    <property type="entry name" value="TPR-like_helical_dom_sf"/>
</dbReference>
<evidence type="ECO:0000313" key="6">
    <source>
        <dbReference type="Proteomes" id="UP000199695"/>
    </source>
</evidence>
<dbReference type="EMBL" id="FOCQ01000005">
    <property type="protein sequence ID" value="SEN02819.1"/>
    <property type="molecule type" value="Genomic_DNA"/>
</dbReference>
<dbReference type="Gene3D" id="1.10.260.40">
    <property type="entry name" value="lambda repressor-like DNA-binding domains"/>
    <property type="match status" value="1"/>
</dbReference>
<gene>
    <name evidence="5" type="ORF">SAMN05444955_10511</name>
</gene>
<dbReference type="PANTHER" id="PTHR12558:SF13">
    <property type="entry name" value="CELL DIVISION CYCLE PROTEIN 27 HOMOLOG"/>
    <property type="match status" value="1"/>
</dbReference>
<sequence>MGLLDQLDKGIISYAVRKKRNEKGLTQEKLSDNTVSDSTISNLENQEANVKEDKIIHIFEKLGVPKEQIPHHIKEIQTEIESLQFKLEFIESLIEKGDLEGAFERINQISLEDYHPLAAYTFFLKGRYLYRNKEWDKAERQFLHAIKISQRNKIKHKDNILAMCYNELSRCRYNQNDLKEAVSYVDQGLNEVDESLEKNDIKYPLIINKIYYSLRSFQNDQAFQLLNEVWPLIPHIPQTQLILDLYKFRAILLRKSQNYSEAIQCCKEGIRLGYRKNPTRTMDLLLILGSIHLKRNEFKEANEYFQMAVCLDKSFEFPRRHIDAYIYLSILYSAQEEWSEAYKYLNKAIEKGREIKDVFRLTKALLVRGNCHLKQQEYEKAASYFQEAADLSNEHGHRNHQRTAYFKMAQCFGKLGKVEEFSECTKKLFFLQHEIFEGEDDDYEFI</sequence>
<feature type="domain" description="HTH cro/C1-type" evidence="4">
    <location>
        <begin position="16"/>
        <end position="69"/>
    </location>
</feature>
<feature type="repeat" description="TPR" evidence="3">
    <location>
        <begin position="282"/>
        <end position="315"/>
    </location>
</feature>
<dbReference type="PROSITE" id="PS50005">
    <property type="entry name" value="TPR"/>
    <property type="match status" value="2"/>
</dbReference>
<dbReference type="SUPFAM" id="SSF48452">
    <property type="entry name" value="TPR-like"/>
    <property type="match status" value="2"/>
</dbReference>
<dbReference type="CDD" id="cd00093">
    <property type="entry name" value="HTH_XRE"/>
    <property type="match status" value="1"/>
</dbReference>
<dbReference type="PROSITE" id="PS50943">
    <property type="entry name" value="HTH_CROC1"/>
    <property type="match status" value="1"/>
</dbReference>
<dbReference type="InterPro" id="IPR019734">
    <property type="entry name" value="TPR_rpt"/>
</dbReference>
<dbReference type="InterPro" id="IPR010982">
    <property type="entry name" value="Lambda_DNA-bd_dom_sf"/>
</dbReference>
<dbReference type="RefSeq" id="WP_089966551.1">
    <property type="nucleotide sequence ID" value="NZ_FOCQ01000005.1"/>
</dbReference>
<dbReference type="SMART" id="SM00028">
    <property type="entry name" value="TPR"/>
    <property type="match status" value="6"/>
</dbReference>